<feature type="binding site" evidence="5">
    <location>
        <position position="184"/>
    </location>
    <ligand>
        <name>3-dehydroquinate</name>
        <dbReference type="ChEBI" id="CHEBI:32364"/>
    </ligand>
</feature>
<evidence type="ECO:0000256" key="2">
    <source>
        <dbReference type="ARBA" id="ARBA00023141"/>
    </source>
</evidence>
<dbReference type="Proteomes" id="UP000682111">
    <property type="component" value="Unassembled WGS sequence"/>
</dbReference>
<dbReference type="InterPro" id="IPR050146">
    <property type="entry name" value="Type-I_3-dehydroquinase"/>
</dbReference>
<keyword evidence="7" id="KW-1185">Reference proteome</keyword>
<dbReference type="GO" id="GO:0009073">
    <property type="term" value="P:aromatic amino acid family biosynthetic process"/>
    <property type="evidence" value="ECO:0007669"/>
    <property type="project" value="UniProtKB-KW"/>
</dbReference>
<keyword evidence="5" id="KW-0028">Amino-acid biosynthesis</keyword>
<organism evidence="6 7">
    <name type="scientific">Robertmurraya siralis</name>
    <dbReference type="NCBI Taxonomy" id="77777"/>
    <lineage>
        <taxon>Bacteria</taxon>
        <taxon>Bacillati</taxon>
        <taxon>Bacillota</taxon>
        <taxon>Bacilli</taxon>
        <taxon>Bacillales</taxon>
        <taxon>Bacillaceae</taxon>
        <taxon>Robertmurraya</taxon>
    </lineage>
</organism>
<name>A0A919WFE7_9BACI</name>
<keyword evidence="4 5" id="KW-0704">Schiff base</keyword>
<dbReference type="GO" id="GO:0008652">
    <property type="term" value="P:amino acid biosynthetic process"/>
    <property type="evidence" value="ECO:0007669"/>
    <property type="project" value="UniProtKB-KW"/>
</dbReference>
<dbReference type="HAMAP" id="MF_00214">
    <property type="entry name" value="AroD"/>
    <property type="match status" value="1"/>
</dbReference>
<evidence type="ECO:0000256" key="5">
    <source>
        <dbReference type="HAMAP-Rule" id="MF_00214"/>
    </source>
</evidence>
<reference evidence="6" key="1">
    <citation type="submission" date="2021-03" db="EMBL/GenBank/DDBJ databases">
        <title>Antimicrobial resistance genes in bacteria isolated from Japanese honey, and their potential for conferring macrolide and lincosamide resistance in the American foulbrood pathogen Paenibacillus larvae.</title>
        <authorList>
            <person name="Okamoto M."/>
            <person name="Kumagai M."/>
            <person name="Kanamori H."/>
            <person name="Takamatsu D."/>
        </authorList>
    </citation>
    <scope>NUCLEOTIDE SEQUENCE</scope>
    <source>
        <strain evidence="6">J27TS8</strain>
    </source>
</reference>
<evidence type="ECO:0000313" key="7">
    <source>
        <dbReference type="Proteomes" id="UP000682111"/>
    </source>
</evidence>
<feature type="binding site" evidence="5">
    <location>
        <position position="53"/>
    </location>
    <ligand>
        <name>3-dehydroquinate</name>
        <dbReference type="ChEBI" id="CHEBI:32364"/>
    </ligand>
</feature>
<accession>A0A919WFE7</accession>
<dbReference type="NCBIfam" id="TIGR01093">
    <property type="entry name" value="aroD"/>
    <property type="match status" value="1"/>
</dbReference>
<evidence type="ECO:0000256" key="1">
    <source>
        <dbReference type="ARBA" id="ARBA00001864"/>
    </source>
</evidence>
<dbReference type="SUPFAM" id="SSF51569">
    <property type="entry name" value="Aldolase"/>
    <property type="match status" value="1"/>
</dbReference>
<evidence type="ECO:0000313" key="6">
    <source>
        <dbReference type="EMBL" id="GIN60973.1"/>
    </source>
</evidence>
<dbReference type="Pfam" id="PF01487">
    <property type="entry name" value="DHquinase_I"/>
    <property type="match status" value="1"/>
</dbReference>
<comment type="pathway">
    <text evidence="5">Metabolic intermediate biosynthesis; chorismate biosynthesis; chorismate from D-erythrose 4-phosphate and phosphoenolpyruvate: step 3/7.</text>
</comment>
<feature type="active site" description="Proton donor/acceptor" evidence="5">
    <location>
        <position position="115"/>
    </location>
</feature>
<feature type="binding site" evidence="5">
    <location>
        <position position="207"/>
    </location>
    <ligand>
        <name>3-dehydroquinate</name>
        <dbReference type="ChEBI" id="CHEBI:32364"/>
    </ligand>
</feature>
<dbReference type="Gene3D" id="3.20.20.70">
    <property type="entry name" value="Aldolase class I"/>
    <property type="match status" value="1"/>
</dbReference>
<comment type="function">
    <text evidence="5">Involved in the third step of the chorismate pathway, which leads to the biosynthesis of aromatic amino acids. Catalyzes the cis-dehydration of 3-dehydroquinate (DHQ) and introduces the first double bond of the aromatic ring to yield 3-dehydroshikimate.</text>
</comment>
<comment type="catalytic activity">
    <reaction evidence="1 5">
        <text>3-dehydroquinate = 3-dehydroshikimate + H2O</text>
        <dbReference type="Rhea" id="RHEA:21096"/>
        <dbReference type="ChEBI" id="CHEBI:15377"/>
        <dbReference type="ChEBI" id="CHEBI:16630"/>
        <dbReference type="ChEBI" id="CHEBI:32364"/>
        <dbReference type="EC" id="4.2.1.10"/>
    </reaction>
</comment>
<dbReference type="EC" id="4.2.1.10" evidence="5"/>
<dbReference type="CDD" id="cd00502">
    <property type="entry name" value="DHQase_I"/>
    <property type="match status" value="1"/>
</dbReference>
<sequence length="225" mass="25248">MLIEARRVKEHAPDLIEWRADYYEDLQHAENVIALAYDLKAEIGNTPLLFTIRSEAEGGNPIPLTDRELDHLLELICKETPIELIDYELQRDTDAISHIRSISEKNGKLLILSYHNFKSTPSAEELLIILRRAEILGADIGKIAVMPHNLTDVLQLLNATDEAKKLLSIPIATMAMDKMGAISRMAGWIFGSQLIFAVGDKSSAPGQILIEDLRTIMKTMKKYQA</sequence>
<keyword evidence="2 5" id="KW-0057">Aromatic amino acid biosynthesis</keyword>
<comment type="caution">
    <text evidence="6">The sequence shown here is derived from an EMBL/GenBank/DDBJ whole genome shotgun (WGS) entry which is preliminary data.</text>
</comment>
<keyword evidence="3 5" id="KW-0456">Lyase</keyword>
<dbReference type="FunFam" id="3.20.20.70:FF:000047">
    <property type="entry name" value="3-dehydroquinate dehydratase"/>
    <property type="match status" value="1"/>
</dbReference>
<comment type="similarity">
    <text evidence="5">Belongs to the type-I 3-dehydroquinase family.</text>
</comment>
<dbReference type="PANTHER" id="PTHR43699">
    <property type="entry name" value="3-DEHYDROQUINATE DEHYDRATASE"/>
    <property type="match status" value="1"/>
</dbReference>
<dbReference type="InterPro" id="IPR013785">
    <property type="entry name" value="Aldolase_TIM"/>
</dbReference>
<feature type="binding site" evidence="5">
    <location>
        <begin position="17"/>
        <end position="19"/>
    </location>
    <ligand>
        <name>3-dehydroquinate</name>
        <dbReference type="ChEBI" id="CHEBI:32364"/>
    </ligand>
</feature>
<feature type="binding site" evidence="5">
    <location>
        <position position="203"/>
    </location>
    <ligand>
        <name>3-dehydroquinate</name>
        <dbReference type="ChEBI" id="CHEBI:32364"/>
    </ligand>
</feature>
<dbReference type="GO" id="GO:0003855">
    <property type="term" value="F:3-dehydroquinate dehydratase activity"/>
    <property type="evidence" value="ECO:0007669"/>
    <property type="project" value="UniProtKB-UniRule"/>
</dbReference>
<dbReference type="EMBL" id="BORC01000001">
    <property type="protein sequence ID" value="GIN60973.1"/>
    <property type="molecule type" value="Genomic_DNA"/>
</dbReference>
<dbReference type="GO" id="GO:0046279">
    <property type="term" value="P:3,4-dihydroxybenzoate biosynthetic process"/>
    <property type="evidence" value="ECO:0007669"/>
    <property type="project" value="TreeGrafter"/>
</dbReference>
<comment type="caution">
    <text evidence="5">Lacks conserved residue(s) required for the propagation of feature annotation.</text>
</comment>
<evidence type="ECO:0000256" key="4">
    <source>
        <dbReference type="ARBA" id="ARBA00023270"/>
    </source>
</evidence>
<comment type="subunit">
    <text evidence="5">Homodimer.</text>
</comment>
<proteinExistence type="inferred from homology"/>
<feature type="active site" description="Schiff-base intermediate with substrate" evidence="5">
    <location>
        <position position="142"/>
    </location>
</feature>
<protein>
    <recommendedName>
        <fullName evidence="5">3-dehydroquinate dehydratase</fullName>
        <shortName evidence="5">3-dehydroquinase</shortName>
        <ecNumber evidence="5">4.2.1.10</ecNumber>
    </recommendedName>
    <alternativeName>
        <fullName evidence="5">Type I DHQase</fullName>
    </alternativeName>
    <alternativeName>
        <fullName evidence="5">Type I dehydroquinase</fullName>
        <shortName evidence="5">DHQ1</shortName>
    </alternativeName>
</protein>
<dbReference type="PANTHER" id="PTHR43699:SF1">
    <property type="entry name" value="3-DEHYDROQUINATE DEHYDRATASE"/>
    <property type="match status" value="1"/>
</dbReference>
<evidence type="ECO:0000256" key="3">
    <source>
        <dbReference type="ARBA" id="ARBA00023239"/>
    </source>
</evidence>
<dbReference type="AlphaFoldDB" id="A0A919WFE7"/>
<dbReference type="InterPro" id="IPR001381">
    <property type="entry name" value="DHquinase_I"/>
</dbReference>
<gene>
    <name evidence="5 6" type="primary">aroD</name>
    <name evidence="6" type="ORF">J27TS8_09660</name>
</gene>
<dbReference type="GO" id="GO:0009423">
    <property type="term" value="P:chorismate biosynthetic process"/>
    <property type="evidence" value="ECO:0007669"/>
    <property type="project" value="UniProtKB-UniRule"/>
</dbReference>